<evidence type="ECO:0000256" key="1">
    <source>
        <dbReference type="ARBA" id="ARBA00023125"/>
    </source>
</evidence>
<reference evidence="4" key="1">
    <citation type="submission" date="2016-04" db="EMBL/GenBank/DDBJ databases">
        <title>Cephalotus genome sequencing.</title>
        <authorList>
            <person name="Fukushima K."/>
            <person name="Hasebe M."/>
            <person name="Fang X."/>
        </authorList>
    </citation>
    <scope>NUCLEOTIDE SEQUENCE [LARGE SCALE GENOMIC DNA]</scope>
    <source>
        <strain evidence="4">cv. St1</strain>
    </source>
</reference>
<feature type="non-terminal residue" evidence="3">
    <location>
        <position position="1"/>
    </location>
</feature>
<dbReference type="GO" id="GO:0090575">
    <property type="term" value="C:RNA polymerase II transcription regulator complex"/>
    <property type="evidence" value="ECO:0007669"/>
    <property type="project" value="TreeGrafter"/>
</dbReference>
<evidence type="ECO:0000313" key="4">
    <source>
        <dbReference type="Proteomes" id="UP000187406"/>
    </source>
</evidence>
<proteinExistence type="predicted"/>
<dbReference type="PANTHER" id="PTHR13935">
    <property type="entry name" value="ACHAETE-SCUTE TRANSCRIPTION FACTOR-RELATED"/>
    <property type="match status" value="1"/>
</dbReference>
<dbReference type="Proteomes" id="UP000187406">
    <property type="component" value="Unassembled WGS sequence"/>
</dbReference>
<name>A0A1Q3AWK1_CEPFO</name>
<keyword evidence="4" id="KW-1185">Reference proteome</keyword>
<dbReference type="GO" id="GO:0000977">
    <property type="term" value="F:RNA polymerase II transcription regulatory region sequence-specific DNA binding"/>
    <property type="evidence" value="ECO:0007669"/>
    <property type="project" value="TreeGrafter"/>
</dbReference>
<evidence type="ECO:0000256" key="2">
    <source>
        <dbReference type="ARBA" id="ARBA00023242"/>
    </source>
</evidence>
<comment type="caution">
    <text evidence="3">The sequence shown here is derived from an EMBL/GenBank/DDBJ whole genome shotgun (WGS) entry which is preliminary data.</text>
</comment>
<evidence type="ECO:0000313" key="3">
    <source>
        <dbReference type="EMBL" id="GAV59942.1"/>
    </source>
</evidence>
<dbReference type="PANTHER" id="PTHR13935:SF41">
    <property type="entry name" value="TRANSCRIPTION FACTOR ORG2-RELATED"/>
    <property type="match status" value="1"/>
</dbReference>
<dbReference type="STRING" id="3775.A0A1Q3AWK1"/>
<dbReference type="EMBL" id="BDDD01000131">
    <property type="protein sequence ID" value="GAV59942.1"/>
    <property type="molecule type" value="Genomic_DNA"/>
</dbReference>
<protein>
    <submittedName>
        <fullName evidence="3">Uncharacterized protein</fullName>
    </submittedName>
</protein>
<dbReference type="FunCoup" id="A0A1Q3AWK1">
    <property type="interactions" value="75"/>
</dbReference>
<sequence length="139" mass="15735">REVQFVHNSANFLILLSQKKLSIPSTVSHVLKYIPELQKKVEGLIQKKEVLLSRICKPGDFVDEKMQSKSNIGSSLSTFSASRLNESEVVIQLCTLKALNPLFNIMLILEKDGLRLINLSSFESYGGRVFYILHLKVIE</sequence>
<dbReference type="InParanoid" id="A0A1Q3AWK1"/>
<dbReference type="AlphaFoldDB" id="A0A1Q3AWK1"/>
<keyword evidence="1" id="KW-0238">DNA-binding</keyword>
<organism evidence="3 4">
    <name type="scientific">Cephalotus follicularis</name>
    <name type="common">Albany pitcher plant</name>
    <dbReference type="NCBI Taxonomy" id="3775"/>
    <lineage>
        <taxon>Eukaryota</taxon>
        <taxon>Viridiplantae</taxon>
        <taxon>Streptophyta</taxon>
        <taxon>Embryophyta</taxon>
        <taxon>Tracheophyta</taxon>
        <taxon>Spermatophyta</taxon>
        <taxon>Magnoliopsida</taxon>
        <taxon>eudicotyledons</taxon>
        <taxon>Gunneridae</taxon>
        <taxon>Pentapetalae</taxon>
        <taxon>rosids</taxon>
        <taxon>fabids</taxon>
        <taxon>Oxalidales</taxon>
        <taxon>Cephalotaceae</taxon>
        <taxon>Cephalotus</taxon>
    </lineage>
</organism>
<accession>A0A1Q3AWK1</accession>
<dbReference type="InterPro" id="IPR015660">
    <property type="entry name" value="MASH1/Ascl1a-like"/>
</dbReference>
<dbReference type="GO" id="GO:0000981">
    <property type="term" value="F:DNA-binding transcription factor activity, RNA polymerase II-specific"/>
    <property type="evidence" value="ECO:0007669"/>
    <property type="project" value="TreeGrafter"/>
</dbReference>
<gene>
    <name evidence="3" type="ORF">CFOL_v3_03473</name>
</gene>
<keyword evidence="2" id="KW-0539">Nucleus</keyword>
<dbReference type="OrthoDB" id="6106870at2759"/>